<name>A0A0L7R1H2_9HYME</name>
<evidence type="ECO:0000256" key="1">
    <source>
        <dbReference type="SAM" id="MobiDB-lite"/>
    </source>
</evidence>
<accession>A0A0L7R1H2</accession>
<evidence type="ECO:0000313" key="3">
    <source>
        <dbReference type="Proteomes" id="UP000053825"/>
    </source>
</evidence>
<organism evidence="2 3">
    <name type="scientific">Habropoda laboriosa</name>
    <dbReference type="NCBI Taxonomy" id="597456"/>
    <lineage>
        <taxon>Eukaryota</taxon>
        <taxon>Metazoa</taxon>
        <taxon>Ecdysozoa</taxon>
        <taxon>Arthropoda</taxon>
        <taxon>Hexapoda</taxon>
        <taxon>Insecta</taxon>
        <taxon>Pterygota</taxon>
        <taxon>Neoptera</taxon>
        <taxon>Endopterygota</taxon>
        <taxon>Hymenoptera</taxon>
        <taxon>Apocrita</taxon>
        <taxon>Aculeata</taxon>
        <taxon>Apoidea</taxon>
        <taxon>Anthophila</taxon>
        <taxon>Apidae</taxon>
        <taxon>Habropoda</taxon>
    </lineage>
</organism>
<gene>
    <name evidence="2" type="ORF">WH47_12105</name>
</gene>
<protein>
    <submittedName>
        <fullName evidence="2">Uncharacterized protein</fullName>
    </submittedName>
</protein>
<feature type="region of interest" description="Disordered" evidence="1">
    <location>
        <begin position="41"/>
        <end position="63"/>
    </location>
</feature>
<keyword evidence="3" id="KW-1185">Reference proteome</keyword>
<sequence length="63" mass="7199">MLRPKRCPLTNIGLRSSVAPRLIKDWSSDGEPMTHVSKVTRQDILGDTHRLESPHSRNRADHK</sequence>
<dbReference type="AlphaFoldDB" id="A0A0L7R1H2"/>
<dbReference type="EMBL" id="KQ414668">
    <property type="protein sequence ID" value="KOC64641.1"/>
    <property type="molecule type" value="Genomic_DNA"/>
</dbReference>
<evidence type="ECO:0000313" key="2">
    <source>
        <dbReference type="EMBL" id="KOC64641.1"/>
    </source>
</evidence>
<proteinExistence type="predicted"/>
<reference evidence="2 3" key="1">
    <citation type="submission" date="2015-07" db="EMBL/GenBank/DDBJ databases">
        <title>The genome of Habropoda laboriosa.</title>
        <authorList>
            <person name="Pan H."/>
            <person name="Kapheim K."/>
        </authorList>
    </citation>
    <scope>NUCLEOTIDE SEQUENCE [LARGE SCALE GENOMIC DNA]</scope>
    <source>
        <strain evidence="2">0110345459</strain>
    </source>
</reference>
<dbReference type="Proteomes" id="UP000053825">
    <property type="component" value="Unassembled WGS sequence"/>
</dbReference>